<dbReference type="InterPro" id="IPR011009">
    <property type="entry name" value="Kinase-like_dom_sf"/>
</dbReference>
<name>A0A6A4MQV4_9ERIC</name>
<dbReference type="FunFam" id="3.30.200.20:FF:000177">
    <property type="entry name" value="Cysteine-rich receptor-like protein kinase 2"/>
    <property type="match status" value="1"/>
</dbReference>
<protein>
    <recommendedName>
        <fullName evidence="6">Protein kinase domain-containing protein</fullName>
    </recommendedName>
</protein>
<feature type="non-terminal residue" evidence="7">
    <location>
        <position position="1"/>
    </location>
</feature>
<dbReference type="InterPro" id="IPR017441">
    <property type="entry name" value="Protein_kinase_ATP_BS"/>
</dbReference>
<keyword evidence="4 5" id="KW-0067">ATP-binding</keyword>
<evidence type="ECO:0000313" key="8">
    <source>
        <dbReference type="Proteomes" id="UP000428333"/>
    </source>
</evidence>
<feature type="binding site" evidence="5">
    <location>
        <position position="110"/>
    </location>
    <ligand>
        <name>ATP</name>
        <dbReference type="ChEBI" id="CHEBI:30616"/>
    </ligand>
</feature>
<evidence type="ECO:0000313" key="7">
    <source>
        <dbReference type="EMBL" id="KAE9467398.1"/>
    </source>
</evidence>
<keyword evidence="2 5" id="KW-0547">Nucleotide-binding</keyword>
<dbReference type="EMBL" id="QEFC01000033">
    <property type="protein sequence ID" value="KAE9467398.1"/>
    <property type="molecule type" value="Genomic_DNA"/>
</dbReference>
<reference evidence="7 8" key="1">
    <citation type="journal article" date="2019" name="Genome Biol. Evol.">
        <title>The Rhododendron genome and chromosomal organization provide insight into shared whole-genome duplications across the heath family (Ericaceae).</title>
        <authorList>
            <person name="Soza V.L."/>
            <person name="Lindsley D."/>
            <person name="Waalkes A."/>
            <person name="Ramage E."/>
            <person name="Patwardhan R.P."/>
            <person name="Burton J.N."/>
            <person name="Adey A."/>
            <person name="Kumar A."/>
            <person name="Qiu R."/>
            <person name="Shendure J."/>
            <person name="Hall B."/>
        </authorList>
    </citation>
    <scope>NUCLEOTIDE SEQUENCE [LARGE SCALE GENOMIC DNA]</scope>
    <source>
        <strain evidence="7">RSF 1966-606</strain>
    </source>
</reference>
<evidence type="ECO:0000259" key="6">
    <source>
        <dbReference type="PROSITE" id="PS50011"/>
    </source>
</evidence>
<dbReference type="Pfam" id="PF07714">
    <property type="entry name" value="PK_Tyr_Ser-Thr"/>
    <property type="match status" value="1"/>
</dbReference>
<dbReference type="GO" id="GO:0004672">
    <property type="term" value="F:protein kinase activity"/>
    <property type="evidence" value="ECO:0007669"/>
    <property type="project" value="InterPro"/>
</dbReference>
<dbReference type="PROSITE" id="PS50011">
    <property type="entry name" value="PROTEIN_KINASE_DOM"/>
    <property type="match status" value="1"/>
</dbReference>
<comment type="caution">
    <text evidence="7">The sequence shown here is derived from an EMBL/GenBank/DDBJ whole genome shotgun (WGS) entry which is preliminary data.</text>
</comment>
<dbReference type="OrthoDB" id="1908121at2759"/>
<dbReference type="PROSITE" id="PS00107">
    <property type="entry name" value="PROTEIN_KINASE_ATP"/>
    <property type="match status" value="1"/>
</dbReference>
<dbReference type="InterPro" id="IPR000719">
    <property type="entry name" value="Prot_kinase_dom"/>
</dbReference>
<evidence type="ECO:0000256" key="3">
    <source>
        <dbReference type="ARBA" id="ARBA00022777"/>
    </source>
</evidence>
<accession>A0A6A4MQV4</accession>
<dbReference type="SUPFAM" id="SSF56112">
    <property type="entry name" value="Protein kinase-like (PK-like)"/>
    <property type="match status" value="1"/>
</dbReference>
<dbReference type="Gene3D" id="1.10.510.10">
    <property type="entry name" value="Transferase(Phosphotransferase) domain 1"/>
    <property type="match status" value="1"/>
</dbReference>
<dbReference type="Gene3D" id="3.30.200.20">
    <property type="entry name" value="Phosphorylase Kinase, domain 1"/>
    <property type="match status" value="1"/>
</dbReference>
<dbReference type="InterPro" id="IPR052059">
    <property type="entry name" value="CR_Ser/Thr_kinase"/>
</dbReference>
<keyword evidence="3" id="KW-0418">Kinase</keyword>
<evidence type="ECO:0000256" key="5">
    <source>
        <dbReference type="PROSITE-ProRule" id="PRU10141"/>
    </source>
</evidence>
<dbReference type="AlphaFoldDB" id="A0A6A4MQV4"/>
<evidence type="ECO:0000256" key="4">
    <source>
        <dbReference type="ARBA" id="ARBA00022840"/>
    </source>
</evidence>
<dbReference type="PANTHER" id="PTHR47973">
    <property type="entry name" value="CYSTEINE-RICH RECEPTOR-LIKE PROTEIN KINASE 3"/>
    <property type="match status" value="1"/>
</dbReference>
<gene>
    <name evidence="7" type="ORF">C3L33_00680</name>
</gene>
<sequence length="341" mass="37836">MMFDFRYTAKLFASLRYRWLAENGLCILSFVLVLYLVGHAHPIAMATFSRLRLEKIYRVPSVVKKSELNYKYEELEQATDFFKSSNKLGQGGSSSVFKGTLSDGRTVAVKRLCFSTRQWVDDVFNEVNLISGIEHKNLVRLLGCSIEGPESLLVYEFLANKSLDQVLFEKADVYAFGVLSLEIACGRRNNTFCHDSGSVLQNVWKHYKAGNITRVLECDSLNGDGFQEREASNALQIGLLCTQTSAALRPSMSEVVLMLTAKGSETRIPSPKQPPFLNASVLAPTDSIKLSSSFSTVNTTTTSNWHTTTSNWHTAIDVSELTSPSSVASDDAIVIQTCEPR</sequence>
<keyword evidence="8" id="KW-1185">Reference proteome</keyword>
<dbReference type="Proteomes" id="UP000428333">
    <property type="component" value="Linkage Group LG01"/>
</dbReference>
<feature type="domain" description="Protein kinase" evidence="6">
    <location>
        <begin position="82"/>
        <end position="341"/>
    </location>
</feature>
<evidence type="ECO:0000256" key="1">
    <source>
        <dbReference type="ARBA" id="ARBA00022679"/>
    </source>
</evidence>
<evidence type="ECO:0000256" key="2">
    <source>
        <dbReference type="ARBA" id="ARBA00022741"/>
    </source>
</evidence>
<keyword evidence="1" id="KW-0808">Transferase</keyword>
<proteinExistence type="predicted"/>
<organism evidence="7 8">
    <name type="scientific">Rhododendron williamsianum</name>
    <dbReference type="NCBI Taxonomy" id="262921"/>
    <lineage>
        <taxon>Eukaryota</taxon>
        <taxon>Viridiplantae</taxon>
        <taxon>Streptophyta</taxon>
        <taxon>Embryophyta</taxon>
        <taxon>Tracheophyta</taxon>
        <taxon>Spermatophyta</taxon>
        <taxon>Magnoliopsida</taxon>
        <taxon>eudicotyledons</taxon>
        <taxon>Gunneridae</taxon>
        <taxon>Pentapetalae</taxon>
        <taxon>asterids</taxon>
        <taxon>Ericales</taxon>
        <taxon>Ericaceae</taxon>
        <taxon>Ericoideae</taxon>
        <taxon>Rhodoreae</taxon>
        <taxon>Rhododendron</taxon>
    </lineage>
</organism>
<dbReference type="GO" id="GO:0005524">
    <property type="term" value="F:ATP binding"/>
    <property type="evidence" value="ECO:0007669"/>
    <property type="project" value="UniProtKB-UniRule"/>
</dbReference>
<dbReference type="InterPro" id="IPR001245">
    <property type="entry name" value="Ser-Thr/Tyr_kinase_cat_dom"/>
</dbReference>